<dbReference type="InterPro" id="IPR025859">
    <property type="entry name" value="AurF/CmlI"/>
</dbReference>
<keyword evidence="2" id="KW-1185">Reference proteome</keyword>
<dbReference type="Gene3D" id="1.10.620.20">
    <property type="entry name" value="Ribonucleotide Reductase, subunit A"/>
    <property type="match status" value="1"/>
</dbReference>
<name>A0ABW2FMN3_9ACTN</name>
<dbReference type="EMBL" id="JBHTAJ010000004">
    <property type="protein sequence ID" value="MFC7178505.1"/>
    <property type="molecule type" value="Genomic_DNA"/>
</dbReference>
<accession>A0ABW2FMN3</accession>
<reference evidence="2" key="1">
    <citation type="journal article" date="2019" name="Int. J. Syst. Evol. Microbiol.">
        <title>The Global Catalogue of Microorganisms (GCM) 10K type strain sequencing project: providing services to taxonomists for standard genome sequencing and annotation.</title>
        <authorList>
            <consortium name="The Broad Institute Genomics Platform"/>
            <consortium name="The Broad Institute Genome Sequencing Center for Infectious Disease"/>
            <person name="Wu L."/>
            <person name="Ma J."/>
        </authorList>
    </citation>
    <scope>NUCLEOTIDE SEQUENCE [LARGE SCALE GENOMIC DNA]</scope>
    <source>
        <strain evidence="2">CGMCC 1.12859</strain>
    </source>
</reference>
<dbReference type="RefSeq" id="WP_345707915.1">
    <property type="nucleotide sequence ID" value="NZ_BAABKV010000001.1"/>
</dbReference>
<evidence type="ECO:0000313" key="1">
    <source>
        <dbReference type="EMBL" id="MFC7178505.1"/>
    </source>
</evidence>
<gene>
    <name evidence="1" type="ORF">ACFQMG_02880</name>
</gene>
<dbReference type="Pfam" id="PF11583">
    <property type="entry name" value="AurF"/>
    <property type="match status" value="1"/>
</dbReference>
<proteinExistence type="predicted"/>
<organism evidence="1 2">
    <name type="scientific">Kitasatospora paranensis</name>
    <dbReference type="NCBI Taxonomy" id="258053"/>
    <lineage>
        <taxon>Bacteria</taxon>
        <taxon>Bacillati</taxon>
        <taxon>Actinomycetota</taxon>
        <taxon>Actinomycetes</taxon>
        <taxon>Kitasatosporales</taxon>
        <taxon>Streptomycetaceae</taxon>
        <taxon>Kitasatospora</taxon>
    </lineage>
</organism>
<comment type="caution">
    <text evidence="1">The sequence shown here is derived from an EMBL/GenBank/DDBJ whole genome shotgun (WGS) entry which is preliminary data.</text>
</comment>
<dbReference type="Proteomes" id="UP001596435">
    <property type="component" value="Unassembled WGS sequence"/>
</dbReference>
<protein>
    <submittedName>
        <fullName evidence="1">Diiron oxygenase</fullName>
    </submittedName>
</protein>
<evidence type="ECO:0000313" key="2">
    <source>
        <dbReference type="Proteomes" id="UP001596435"/>
    </source>
</evidence>
<sequence length="333" mass="37618">MALQFASAANRTVLARSHRNRLDQAIVESGYRSRFRTWERVATVRNSPTRELGESGELYFSPELVPALSHPILEQAEPHIREAVLVHRLYEYLKFTIDLEQSAVIPVTGHISRGMSGLDLPEPMRLDAFKIVTDEAWHAQFTYEIMRAVRQRTRITPAIPETPTFTVELARIHEELPTQIRGLDEMLFAIVSETLISSILDELPKDERLPRGVRDMVADHAVDEAKHHSYFSTLLRHLWPAMTPKERAMAGPYIPRLIFAFLEPDYTSAALGLRASGLTGDQVDQVLSDVYTREKVVSDVRRSAAPTLQYFFETGALEHGATLEAFEEAGLIA</sequence>
<dbReference type="InterPro" id="IPR012348">
    <property type="entry name" value="RNR-like"/>
</dbReference>